<name>A0A655J4R3_MYCTX</name>
<accession>A0A655J4R3</accession>
<dbReference type="EMBL" id="CSBK01002066">
    <property type="protein sequence ID" value="COZ45682.1"/>
    <property type="molecule type" value="Genomic_DNA"/>
</dbReference>
<dbReference type="Proteomes" id="UP000039021">
    <property type="component" value="Unassembled WGS sequence"/>
</dbReference>
<protein>
    <submittedName>
        <fullName evidence="1">Uncharacterized protein</fullName>
    </submittedName>
</protein>
<dbReference type="AlphaFoldDB" id="A0A655J4R3"/>
<sequence>MKSFVAVYDRHRTGVGQCVDVKQHRHHVRAVISAR</sequence>
<evidence type="ECO:0000313" key="3">
    <source>
        <dbReference type="Proteomes" id="UP000039021"/>
    </source>
</evidence>
<organism evidence="1 4">
    <name type="scientific">Mycobacterium tuberculosis</name>
    <dbReference type="NCBI Taxonomy" id="1773"/>
    <lineage>
        <taxon>Bacteria</taxon>
        <taxon>Bacillati</taxon>
        <taxon>Actinomycetota</taxon>
        <taxon>Actinomycetes</taxon>
        <taxon>Mycobacteriales</taxon>
        <taxon>Mycobacteriaceae</taxon>
        <taxon>Mycobacterium</taxon>
        <taxon>Mycobacterium tuberculosis complex</taxon>
    </lineage>
</organism>
<gene>
    <name evidence="1" type="ORF">ERS007720_02653</name>
    <name evidence="2" type="ORF">ERS007739_03775</name>
</gene>
<dbReference type="Proteomes" id="UP000044938">
    <property type="component" value="Unassembled WGS sequence"/>
</dbReference>
<reference evidence="3 4" key="2">
    <citation type="submission" date="2015-03" db="EMBL/GenBank/DDBJ databases">
        <authorList>
            <consortium name="Pathogen Informatics"/>
        </authorList>
    </citation>
    <scope>NUCLEOTIDE SEQUENCE [LARGE SCALE GENOMIC DNA]</scope>
    <source>
        <strain evidence="1 4">M09401471</strain>
        <strain evidence="3">N09902308</strain>
    </source>
</reference>
<reference evidence="2" key="1">
    <citation type="submission" date="2015-03" db="EMBL/GenBank/DDBJ databases">
        <authorList>
            <consortium name="Pathogen Informatics"/>
            <person name="Murphy D."/>
        </authorList>
    </citation>
    <scope>NUCLEOTIDE SEQUENCE</scope>
    <source>
        <strain evidence="2">N09902308</strain>
    </source>
</reference>
<proteinExistence type="predicted"/>
<dbReference type="EMBL" id="CSAJ01000355">
    <property type="protein sequence ID" value="COW44327.1"/>
    <property type="molecule type" value="Genomic_DNA"/>
</dbReference>
<evidence type="ECO:0000313" key="1">
    <source>
        <dbReference type="EMBL" id="COW44327.1"/>
    </source>
</evidence>
<evidence type="ECO:0000313" key="2">
    <source>
        <dbReference type="EMBL" id="COZ45682.1"/>
    </source>
</evidence>
<evidence type="ECO:0000313" key="4">
    <source>
        <dbReference type="Proteomes" id="UP000044938"/>
    </source>
</evidence>